<keyword evidence="9" id="KW-0406">Ion transport</keyword>
<sequence length="263" mass="29521">MNKSNKIKIIFLILMTSVGCSRRNLTYFSDLDSQKGATFEIANKSEPRIQADDLLSITVTSLNPESNMLFNAGVIIPSEGNNTTISAPINENYLVDKDGYINYPVIGQIKLEGYTKQGAVQRMSELLDAYVKDPIINIRFMNFKVTVIGEVQQPNSFVIPTEKITVLEALGLAGDMTAYGKRENVLIIREKDGIRTANRLNLNNKEVLSSEFYYLQQNDIIYVEPYKTKAIQADNNPRTFALISSGLTLAVILILNFRDMFTN</sequence>
<dbReference type="GO" id="GO:0006811">
    <property type="term" value="P:monoatomic ion transport"/>
    <property type="evidence" value="ECO:0007669"/>
    <property type="project" value="UniProtKB-KW"/>
</dbReference>
<keyword evidence="15" id="KW-1133">Transmembrane helix</keyword>
<dbReference type="InterPro" id="IPR054765">
    <property type="entry name" value="SLBB_dom"/>
</dbReference>
<dbReference type="PANTHER" id="PTHR33619">
    <property type="entry name" value="POLYSACCHARIDE EXPORT PROTEIN GFCE-RELATED"/>
    <property type="match status" value="1"/>
</dbReference>
<dbReference type="RefSeq" id="WP_219289371.1">
    <property type="nucleotide sequence ID" value="NZ_RPHB01000004.1"/>
</dbReference>
<keyword evidence="11 15" id="KW-0472">Membrane</keyword>
<keyword evidence="12" id="KW-0564">Palmitate</keyword>
<comment type="similarity">
    <text evidence="2">Belongs to the BexD/CtrA/VexA family.</text>
</comment>
<keyword evidence="10" id="KW-0626">Porin</keyword>
<evidence type="ECO:0000256" key="15">
    <source>
        <dbReference type="SAM" id="Phobius"/>
    </source>
</evidence>
<dbReference type="GO" id="GO:0046930">
    <property type="term" value="C:pore complex"/>
    <property type="evidence" value="ECO:0007669"/>
    <property type="project" value="UniProtKB-KW"/>
</dbReference>
<gene>
    <name evidence="18" type="ORF">EGN73_10840</name>
</gene>
<dbReference type="PANTHER" id="PTHR33619:SF3">
    <property type="entry name" value="POLYSACCHARIDE EXPORT PROTEIN GFCE-RELATED"/>
    <property type="match status" value="1"/>
</dbReference>
<evidence type="ECO:0000256" key="9">
    <source>
        <dbReference type="ARBA" id="ARBA00023065"/>
    </source>
</evidence>
<evidence type="ECO:0000256" key="1">
    <source>
        <dbReference type="ARBA" id="ARBA00004571"/>
    </source>
</evidence>
<dbReference type="AlphaFoldDB" id="A0A951IYB3"/>
<keyword evidence="5 18" id="KW-0762">Sugar transport</keyword>
<name>A0A951IYB3_9BACT</name>
<evidence type="ECO:0000256" key="12">
    <source>
        <dbReference type="ARBA" id="ARBA00023139"/>
    </source>
</evidence>
<evidence type="ECO:0000259" key="16">
    <source>
        <dbReference type="Pfam" id="PF02563"/>
    </source>
</evidence>
<evidence type="ECO:0000256" key="14">
    <source>
        <dbReference type="ARBA" id="ARBA00023288"/>
    </source>
</evidence>
<keyword evidence="7" id="KW-0732">Signal</keyword>
<feature type="domain" description="SLBB" evidence="17">
    <location>
        <begin position="144"/>
        <end position="223"/>
    </location>
</feature>
<evidence type="ECO:0000313" key="19">
    <source>
        <dbReference type="Proteomes" id="UP000727490"/>
    </source>
</evidence>
<dbReference type="PROSITE" id="PS51257">
    <property type="entry name" value="PROKAR_LIPOPROTEIN"/>
    <property type="match status" value="1"/>
</dbReference>
<keyword evidence="19" id="KW-1185">Reference proteome</keyword>
<proteinExistence type="inferred from homology"/>
<evidence type="ECO:0000256" key="5">
    <source>
        <dbReference type="ARBA" id="ARBA00022597"/>
    </source>
</evidence>
<evidence type="ECO:0000256" key="8">
    <source>
        <dbReference type="ARBA" id="ARBA00023047"/>
    </source>
</evidence>
<evidence type="ECO:0000256" key="10">
    <source>
        <dbReference type="ARBA" id="ARBA00023114"/>
    </source>
</evidence>
<keyword evidence="14" id="KW-0449">Lipoprotein</keyword>
<dbReference type="InterPro" id="IPR003715">
    <property type="entry name" value="Poly_export_N"/>
</dbReference>
<evidence type="ECO:0000256" key="6">
    <source>
        <dbReference type="ARBA" id="ARBA00022692"/>
    </source>
</evidence>
<evidence type="ECO:0000313" key="18">
    <source>
        <dbReference type="EMBL" id="MBW3468302.1"/>
    </source>
</evidence>
<evidence type="ECO:0000256" key="7">
    <source>
        <dbReference type="ARBA" id="ARBA00022729"/>
    </source>
</evidence>
<dbReference type="InterPro" id="IPR049712">
    <property type="entry name" value="Poly_export"/>
</dbReference>
<reference evidence="18 19" key="1">
    <citation type="journal article" date="2020" name="Syst. Appl. Microbiol.">
        <title>Arthrospiribacter ruber gen. nov., sp. nov., a novel bacterium isolated from Arthrospira cultures.</title>
        <authorList>
            <person name="Waleron M."/>
            <person name="Misztak A."/>
            <person name="Waleron M.M."/>
            <person name="Furmaniak M."/>
            <person name="Mrozik A."/>
            <person name="Waleron K."/>
        </authorList>
    </citation>
    <scope>NUCLEOTIDE SEQUENCE [LARGE SCALE GENOMIC DNA]</scope>
    <source>
        <strain evidence="18 19">DPMB0001</strain>
    </source>
</reference>
<feature type="domain" description="Polysaccharide export protein N-terminal" evidence="16">
    <location>
        <begin position="43"/>
        <end position="139"/>
    </location>
</feature>
<keyword evidence="3" id="KW-0813">Transport</keyword>
<evidence type="ECO:0000259" key="17">
    <source>
        <dbReference type="Pfam" id="PF22461"/>
    </source>
</evidence>
<accession>A0A951IYB3</accession>
<dbReference type="GO" id="GO:0009279">
    <property type="term" value="C:cell outer membrane"/>
    <property type="evidence" value="ECO:0007669"/>
    <property type="project" value="UniProtKB-SubCell"/>
</dbReference>
<comment type="caution">
    <text evidence="18">The sequence shown here is derived from an EMBL/GenBank/DDBJ whole genome shotgun (WGS) entry which is preliminary data.</text>
</comment>
<dbReference type="GO" id="GO:0015159">
    <property type="term" value="F:polysaccharide transmembrane transporter activity"/>
    <property type="evidence" value="ECO:0007669"/>
    <property type="project" value="InterPro"/>
</dbReference>
<evidence type="ECO:0000256" key="13">
    <source>
        <dbReference type="ARBA" id="ARBA00023237"/>
    </source>
</evidence>
<keyword evidence="13" id="KW-0998">Cell outer membrane</keyword>
<keyword evidence="4" id="KW-1134">Transmembrane beta strand</keyword>
<feature type="transmembrane region" description="Helical" evidence="15">
    <location>
        <begin position="239"/>
        <end position="257"/>
    </location>
</feature>
<evidence type="ECO:0000256" key="3">
    <source>
        <dbReference type="ARBA" id="ARBA00022448"/>
    </source>
</evidence>
<dbReference type="Proteomes" id="UP000727490">
    <property type="component" value="Unassembled WGS sequence"/>
</dbReference>
<organism evidence="18 19">
    <name type="scientific">Arthrospiribacter ruber</name>
    <dbReference type="NCBI Taxonomy" id="2487934"/>
    <lineage>
        <taxon>Bacteria</taxon>
        <taxon>Pseudomonadati</taxon>
        <taxon>Bacteroidota</taxon>
        <taxon>Cytophagia</taxon>
        <taxon>Cytophagales</taxon>
        <taxon>Cyclobacteriaceae</taxon>
        <taxon>Arthrospiribacter</taxon>
    </lineage>
</organism>
<evidence type="ECO:0000256" key="4">
    <source>
        <dbReference type="ARBA" id="ARBA00022452"/>
    </source>
</evidence>
<keyword evidence="8" id="KW-0625">Polysaccharide transport</keyword>
<evidence type="ECO:0000256" key="2">
    <source>
        <dbReference type="ARBA" id="ARBA00009450"/>
    </source>
</evidence>
<comment type="subcellular location">
    <subcellularLocation>
        <location evidence="1">Cell outer membrane</location>
        <topology evidence="1">Multi-pass membrane protein</topology>
    </subcellularLocation>
</comment>
<keyword evidence="6 15" id="KW-0812">Transmembrane</keyword>
<dbReference type="Pfam" id="PF22461">
    <property type="entry name" value="SLBB_2"/>
    <property type="match status" value="1"/>
</dbReference>
<dbReference type="EMBL" id="RPHB01000004">
    <property type="protein sequence ID" value="MBW3468302.1"/>
    <property type="molecule type" value="Genomic_DNA"/>
</dbReference>
<protein>
    <submittedName>
        <fullName evidence="18">Sugar transporter</fullName>
    </submittedName>
</protein>
<dbReference type="GO" id="GO:0015288">
    <property type="term" value="F:porin activity"/>
    <property type="evidence" value="ECO:0007669"/>
    <property type="project" value="UniProtKB-KW"/>
</dbReference>
<evidence type="ECO:0000256" key="11">
    <source>
        <dbReference type="ARBA" id="ARBA00023136"/>
    </source>
</evidence>
<dbReference type="Pfam" id="PF02563">
    <property type="entry name" value="Poly_export"/>
    <property type="match status" value="1"/>
</dbReference>